<dbReference type="Proteomes" id="UP000046392">
    <property type="component" value="Unplaced"/>
</dbReference>
<evidence type="ECO:0000313" key="3">
    <source>
        <dbReference type="WBParaSite" id="SPAL_0001209600.1"/>
    </source>
</evidence>
<protein>
    <submittedName>
        <fullName evidence="3">Uncharacterized protein</fullName>
    </submittedName>
</protein>
<sequence length="159" mass="17997">MKGDDELCLESIKVPLILNDIRVDEFFTKVLQRHPNIKEIELFPGGEYKIDGCTEKLSLFNPMPIKICRNGDNDAIVIVSDEETDDSFFESLPPLEIDDGENNENQLLSIGKFNSKSIEHSAIIDNSDDKSPAKSPILREMNNRSKKIPVEKSYNAQSR</sequence>
<keyword evidence="2" id="KW-1185">Reference proteome</keyword>
<evidence type="ECO:0000256" key="1">
    <source>
        <dbReference type="SAM" id="MobiDB-lite"/>
    </source>
</evidence>
<proteinExistence type="predicted"/>
<dbReference type="WBParaSite" id="SPAL_0001209600.1">
    <property type="protein sequence ID" value="SPAL_0001209600.1"/>
    <property type="gene ID" value="SPAL_0001209600"/>
</dbReference>
<feature type="region of interest" description="Disordered" evidence="1">
    <location>
        <begin position="122"/>
        <end position="159"/>
    </location>
</feature>
<organism evidence="2 3">
    <name type="scientific">Strongyloides papillosus</name>
    <name type="common">Intestinal threadworm</name>
    <dbReference type="NCBI Taxonomy" id="174720"/>
    <lineage>
        <taxon>Eukaryota</taxon>
        <taxon>Metazoa</taxon>
        <taxon>Ecdysozoa</taxon>
        <taxon>Nematoda</taxon>
        <taxon>Chromadorea</taxon>
        <taxon>Rhabditida</taxon>
        <taxon>Tylenchina</taxon>
        <taxon>Panagrolaimomorpha</taxon>
        <taxon>Strongyloidoidea</taxon>
        <taxon>Strongyloididae</taxon>
        <taxon>Strongyloides</taxon>
    </lineage>
</organism>
<dbReference type="AlphaFoldDB" id="A0A0N5C284"/>
<evidence type="ECO:0000313" key="2">
    <source>
        <dbReference type="Proteomes" id="UP000046392"/>
    </source>
</evidence>
<accession>A0A0N5C284</accession>
<reference evidence="3" key="1">
    <citation type="submission" date="2017-02" db="UniProtKB">
        <authorList>
            <consortium name="WormBaseParasite"/>
        </authorList>
    </citation>
    <scope>IDENTIFICATION</scope>
</reference>
<name>A0A0N5C284_STREA</name>